<dbReference type="EMBL" id="PDUG01000003">
    <property type="protein sequence ID" value="PIC40982.1"/>
    <property type="molecule type" value="Genomic_DNA"/>
</dbReference>
<evidence type="ECO:0000313" key="2">
    <source>
        <dbReference type="EMBL" id="PIC40982.1"/>
    </source>
</evidence>
<keyword evidence="3" id="KW-1185">Reference proteome</keyword>
<reference evidence="3" key="1">
    <citation type="submission" date="2017-10" db="EMBL/GenBank/DDBJ databases">
        <title>Rapid genome shrinkage in a self-fertile nematode reveals novel sperm competition proteins.</title>
        <authorList>
            <person name="Yin D."/>
            <person name="Schwarz E.M."/>
            <person name="Thomas C.G."/>
            <person name="Felde R.L."/>
            <person name="Korf I.F."/>
            <person name="Cutter A.D."/>
            <person name="Schartner C.M."/>
            <person name="Ralston E.J."/>
            <person name="Meyer B.J."/>
            <person name="Haag E.S."/>
        </authorList>
    </citation>
    <scope>NUCLEOTIDE SEQUENCE [LARGE SCALE GENOMIC DNA]</scope>
    <source>
        <strain evidence="3">JU1422</strain>
    </source>
</reference>
<dbReference type="STRING" id="1611254.A0A2G5UN33"/>
<evidence type="ECO:0000313" key="3">
    <source>
        <dbReference type="Proteomes" id="UP000230233"/>
    </source>
</evidence>
<dbReference type="Proteomes" id="UP000230233">
    <property type="component" value="Chromosome III"/>
</dbReference>
<accession>A0A2G5UN33</accession>
<dbReference type="PANTHER" id="PTHR32525:SF0">
    <property type="entry name" value="DOMAIN OF UNKNOWN FUNCTION WSN DOMAIN-CONTAINING PROTEIN-RELATED"/>
    <property type="match status" value="1"/>
</dbReference>
<dbReference type="AlphaFoldDB" id="A0A2G5UN33"/>
<sequence>MVDKMEKVSRVINGISIQQSLLDGKVSTDALISELLNFGNVTATQLLAIDIGKLTQLAKDIQELPKKLPEDVLITKMEDKLKLISEMVEKSNGVTELNAPNPDYLNDVKTLRNTIIDWSELELFLSYWNGLSDVVTSLKTTNIKKKWHQWSFIWY</sequence>
<gene>
    <name evidence="2" type="primary">Cnig_chr_III.g8558</name>
    <name evidence="2" type="ORF">B9Z55_008558</name>
</gene>
<protein>
    <recommendedName>
        <fullName evidence="1">Domain of unknown function WSN domain-containing protein</fullName>
    </recommendedName>
</protein>
<dbReference type="SMART" id="SM00453">
    <property type="entry name" value="WSN"/>
    <property type="match status" value="1"/>
</dbReference>
<dbReference type="Pfam" id="PF02206">
    <property type="entry name" value="WSN"/>
    <property type="match status" value="1"/>
</dbReference>
<proteinExistence type="predicted"/>
<dbReference type="OrthoDB" id="5842271at2759"/>
<dbReference type="InterPro" id="IPR003125">
    <property type="entry name" value="WSN"/>
</dbReference>
<organism evidence="2 3">
    <name type="scientific">Caenorhabditis nigoni</name>
    <dbReference type="NCBI Taxonomy" id="1611254"/>
    <lineage>
        <taxon>Eukaryota</taxon>
        <taxon>Metazoa</taxon>
        <taxon>Ecdysozoa</taxon>
        <taxon>Nematoda</taxon>
        <taxon>Chromadorea</taxon>
        <taxon>Rhabditida</taxon>
        <taxon>Rhabditina</taxon>
        <taxon>Rhabditomorpha</taxon>
        <taxon>Rhabditoidea</taxon>
        <taxon>Rhabditidae</taxon>
        <taxon>Peloderinae</taxon>
        <taxon>Caenorhabditis</taxon>
    </lineage>
</organism>
<comment type="caution">
    <text evidence="2">The sequence shown here is derived from an EMBL/GenBank/DDBJ whole genome shotgun (WGS) entry which is preliminary data.</text>
</comment>
<dbReference type="PANTHER" id="PTHR32525">
    <property type="entry name" value="PROTEIN-TYROSINE-PHOSPHATASE"/>
    <property type="match status" value="1"/>
</dbReference>
<evidence type="ECO:0000259" key="1">
    <source>
        <dbReference type="SMART" id="SM00453"/>
    </source>
</evidence>
<name>A0A2G5UN33_9PELO</name>
<feature type="domain" description="Domain of unknown function WSN" evidence="1">
    <location>
        <begin position="1"/>
        <end position="67"/>
    </location>
</feature>